<protein>
    <submittedName>
        <fullName evidence="2">Uncharacterized protein</fullName>
    </submittedName>
</protein>
<feature type="region of interest" description="Disordered" evidence="1">
    <location>
        <begin position="1"/>
        <end position="94"/>
    </location>
</feature>
<evidence type="ECO:0000313" key="2">
    <source>
        <dbReference type="EMBL" id="KTB46223.1"/>
    </source>
</evidence>
<sequence length="94" mass="10444">MSNLINKIKDKVSNDHSGSGQNNANPEPIYSIQPHPNKPNDPENTNTNFQDYGAAAAHHARGPHIPSQEIRNNLEQPAGRDELQARQAELNRRS</sequence>
<proteinExistence type="predicted"/>
<dbReference type="EMBL" id="LATX01000447">
    <property type="protein sequence ID" value="KTB46223.1"/>
    <property type="molecule type" value="Genomic_DNA"/>
</dbReference>
<dbReference type="AlphaFoldDB" id="A0A0W0GCD0"/>
<feature type="compositionally biased region" description="Polar residues" evidence="1">
    <location>
        <begin position="15"/>
        <end position="25"/>
    </location>
</feature>
<gene>
    <name evidence="2" type="ORF">WG66_1212</name>
</gene>
<comment type="caution">
    <text evidence="2">The sequence shown here is derived from an EMBL/GenBank/DDBJ whole genome shotgun (WGS) entry which is preliminary data.</text>
</comment>
<reference evidence="2 3" key="1">
    <citation type="submission" date="2015-12" db="EMBL/GenBank/DDBJ databases">
        <title>Draft genome sequence of Moniliophthora roreri, the causal agent of frosty pod rot of cacao.</title>
        <authorList>
            <person name="Aime M.C."/>
            <person name="Diaz-Valderrama J.R."/>
            <person name="Kijpornyongpan T."/>
            <person name="Phillips-Mora W."/>
        </authorList>
    </citation>
    <scope>NUCLEOTIDE SEQUENCE [LARGE SCALE GENOMIC DNA]</scope>
    <source>
        <strain evidence="2 3">MCA 2952</strain>
    </source>
</reference>
<feature type="compositionally biased region" description="Basic and acidic residues" evidence="1">
    <location>
        <begin position="78"/>
        <end position="94"/>
    </location>
</feature>
<dbReference type="Proteomes" id="UP000054988">
    <property type="component" value="Unassembled WGS sequence"/>
</dbReference>
<evidence type="ECO:0000256" key="1">
    <source>
        <dbReference type="SAM" id="MobiDB-lite"/>
    </source>
</evidence>
<dbReference type="eggNOG" id="ENOG502TKZ4">
    <property type="taxonomic scope" value="Eukaryota"/>
</dbReference>
<name>A0A0W0GCD0_MONRR</name>
<accession>A0A0W0GCD0</accession>
<organism evidence="2 3">
    <name type="scientific">Moniliophthora roreri</name>
    <name type="common">Frosty pod rot fungus</name>
    <name type="synonym">Monilia roreri</name>
    <dbReference type="NCBI Taxonomy" id="221103"/>
    <lineage>
        <taxon>Eukaryota</taxon>
        <taxon>Fungi</taxon>
        <taxon>Dikarya</taxon>
        <taxon>Basidiomycota</taxon>
        <taxon>Agaricomycotina</taxon>
        <taxon>Agaricomycetes</taxon>
        <taxon>Agaricomycetidae</taxon>
        <taxon>Agaricales</taxon>
        <taxon>Marasmiineae</taxon>
        <taxon>Marasmiaceae</taxon>
        <taxon>Moniliophthora</taxon>
    </lineage>
</organism>
<evidence type="ECO:0000313" key="3">
    <source>
        <dbReference type="Proteomes" id="UP000054988"/>
    </source>
</evidence>